<keyword evidence="3" id="KW-0378">Hydrolase</keyword>
<dbReference type="eggNOG" id="COG0792">
    <property type="taxonomic scope" value="Bacteria"/>
</dbReference>
<dbReference type="PANTHER" id="PTHR34039">
    <property type="entry name" value="UPF0102 PROTEIN YRAN"/>
    <property type="match status" value="1"/>
</dbReference>
<dbReference type="EMBL" id="CP020330">
    <property type="protein sequence ID" value="AQZ50823.1"/>
    <property type="molecule type" value="Genomic_DNA"/>
</dbReference>
<dbReference type="InterPro" id="IPR011335">
    <property type="entry name" value="Restrct_endonuc-II-like"/>
</dbReference>
<evidence type="ECO:0000313" key="3">
    <source>
        <dbReference type="EMBL" id="AQZ50823.1"/>
    </source>
</evidence>
<dbReference type="HAMAP" id="MF_00048">
    <property type="entry name" value="UPF0102"/>
    <property type="match status" value="1"/>
</dbReference>
<dbReference type="Gene3D" id="3.40.1350.10">
    <property type="match status" value="1"/>
</dbReference>
<dbReference type="AlphaFoldDB" id="A0A1U9YZF0"/>
<dbReference type="GO" id="GO:0004519">
    <property type="term" value="F:endonuclease activity"/>
    <property type="evidence" value="ECO:0007669"/>
    <property type="project" value="UniProtKB-KW"/>
</dbReference>
<reference evidence="3 4" key="1">
    <citation type="submission" date="2017-03" db="EMBL/GenBank/DDBJ databases">
        <title>Foreign affairs: Plasmid Transfer between Roseobacters and Rhizobia.</title>
        <authorList>
            <person name="Bartling P."/>
            <person name="Bunk B."/>
            <person name="Overmann J."/>
            <person name="Brinkmann H."/>
            <person name="Petersen J."/>
        </authorList>
    </citation>
    <scope>NUCLEOTIDE SEQUENCE [LARGE SCALE GENOMIC DNA]</scope>
    <source>
        <strain evidence="3 4">MACL11</strain>
    </source>
</reference>
<sequence>MADAPKARRKAERRGHRAEWLAVLYLRLKGYRVVATRYKTHAGEIDIIARKGDLAVFIEVKARREAQVAIDAVTPSAMRRIRATSDVWLARQPDFHRLSQRYDIVACLPGRLPRHFPDAF</sequence>
<keyword evidence="4" id="KW-1185">Reference proteome</keyword>
<dbReference type="NCBIfam" id="NF009151">
    <property type="entry name" value="PRK12497.1-5"/>
    <property type="match status" value="1"/>
</dbReference>
<dbReference type="RefSeq" id="WP_018065078.1">
    <property type="nucleotide sequence ID" value="NZ_AQWH01000010.1"/>
</dbReference>
<dbReference type="Proteomes" id="UP000191135">
    <property type="component" value="Chromosome"/>
</dbReference>
<organism evidence="3 4">
    <name type="scientific">Martelella mediterranea DSM 17316</name>
    <dbReference type="NCBI Taxonomy" id="1122214"/>
    <lineage>
        <taxon>Bacteria</taxon>
        <taxon>Pseudomonadati</taxon>
        <taxon>Pseudomonadota</taxon>
        <taxon>Alphaproteobacteria</taxon>
        <taxon>Hyphomicrobiales</taxon>
        <taxon>Aurantimonadaceae</taxon>
        <taxon>Martelella</taxon>
    </lineage>
</organism>
<dbReference type="SUPFAM" id="SSF52980">
    <property type="entry name" value="Restriction endonuclease-like"/>
    <property type="match status" value="1"/>
</dbReference>
<evidence type="ECO:0000313" key="4">
    <source>
        <dbReference type="Proteomes" id="UP000191135"/>
    </source>
</evidence>
<dbReference type="InterPro" id="IPR003509">
    <property type="entry name" value="UPF0102_YraN-like"/>
</dbReference>
<gene>
    <name evidence="3" type="ORF">Mame_01463</name>
</gene>
<dbReference type="OrthoDB" id="9812968at2"/>
<dbReference type="GO" id="GO:0003676">
    <property type="term" value="F:nucleic acid binding"/>
    <property type="evidence" value="ECO:0007669"/>
    <property type="project" value="InterPro"/>
</dbReference>
<dbReference type="STRING" id="1122214.Mame_01463"/>
<dbReference type="KEGG" id="mmed:Mame_01463"/>
<comment type="similarity">
    <text evidence="1 2">Belongs to the UPF0102 family.</text>
</comment>
<evidence type="ECO:0000256" key="1">
    <source>
        <dbReference type="ARBA" id="ARBA00006738"/>
    </source>
</evidence>
<dbReference type="Pfam" id="PF02021">
    <property type="entry name" value="UPF0102"/>
    <property type="match status" value="1"/>
</dbReference>
<evidence type="ECO:0000256" key="2">
    <source>
        <dbReference type="HAMAP-Rule" id="MF_00048"/>
    </source>
</evidence>
<name>A0A1U9YZF0_9HYPH</name>
<keyword evidence="3" id="KW-0255">Endonuclease</keyword>
<dbReference type="InterPro" id="IPR011856">
    <property type="entry name" value="tRNA_endonuc-like_dom_sf"/>
</dbReference>
<dbReference type="PANTHER" id="PTHR34039:SF1">
    <property type="entry name" value="UPF0102 PROTEIN YRAN"/>
    <property type="match status" value="1"/>
</dbReference>
<keyword evidence="3" id="KW-0540">Nuclease</keyword>
<protein>
    <recommendedName>
        <fullName evidence="2">UPF0102 protein Mame_01463</fullName>
    </recommendedName>
</protein>
<proteinExistence type="inferred from homology"/>
<accession>A0A1U9YZF0</accession>